<evidence type="ECO:0000313" key="2">
    <source>
        <dbReference type="EMBL" id="KIM59627.1"/>
    </source>
</evidence>
<organism evidence="2 3">
    <name type="scientific">Scleroderma citrinum Foug A</name>
    <dbReference type="NCBI Taxonomy" id="1036808"/>
    <lineage>
        <taxon>Eukaryota</taxon>
        <taxon>Fungi</taxon>
        <taxon>Dikarya</taxon>
        <taxon>Basidiomycota</taxon>
        <taxon>Agaricomycotina</taxon>
        <taxon>Agaricomycetes</taxon>
        <taxon>Agaricomycetidae</taxon>
        <taxon>Boletales</taxon>
        <taxon>Sclerodermatineae</taxon>
        <taxon>Sclerodermataceae</taxon>
        <taxon>Scleroderma</taxon>
    </lineage>
</organism>
<dbReference type="AlphaFoldDB" id="A0A0C3A4K6"/>
<feature type="region of interest" description="Disordered" evidence="1">
    <location>
        <begin position="90"/>
        <end position="118"/>
    </location>
</feature>
<evidence type="ECO:0000313" key="3">
    <source>
        <dbReference type="Proteomes" id="UP000053989"/>
    </source>
</evidence>
<dbReference type="EMBL" id="KN822071">
    <property type="protein sequence ID" value="KIM59627.1"/>
    <property type="molecule type" value="Genomic_DNA"/>
</dbReference>
<proteinExistence type="predicted"/>
<protein>
    <submittedName>
        <fullName evidence="2">Uncharacterized protein</fullName>
    </submittedName>
</protein>
<reference evidence="2 3" key="1">
    <citation type="submission" date="2014-04" db="EMBL/GenBank/DDBJ databases">
        <authorList>
            <consortium name="DOE Joint Genome Institute"/>
            <person name="Kuo A."/>
            <person name="Kohler A."/>
            <person name="Nagy L.G."/>
            <person name="Floudas D."/>
            <person name="Copeland A."/>
            <person name="Barry K.W."/>
            <person name="Cichocki N."/>
            <person name="Veneault-Fourrey C."/>
            <person name="LaButti K."/>
            <person name="Lindquist E.A."/>
            <person name="Lipzen A."/>
            <person name="Lundell T."/>
            <person name="Morin E."/>
            <person name="Murat C."/>
            <person name="Sun H."/>
            <person name="Tunlid A."/>
            <person name="Henrissat B."/>
            <person name="Grigoriev I.V."/>
            <person name="Hibbett D.S."/>
            <person name="Martin F."/>
            <person name="Nordberg H.P."/>
            <person name="Cantor M.N."/>
            <person name="Hua S.X."/>
        </authorList>
    </citation>
    <scope>NUCLEOTIDE SEQUENCE [LARGE SCALE GENOMIC DNA]</scope>
    <source>
        <strain evidence="2 3">Foug A</strain>
    </source>
</reference>
<sequence length="118" mass="13465">MYTNSPHQPFFHMNDSASQLRVDDKSVMYKPSIPCGKNMYEVRGGVGECIHSWNGREASQSRIRHEPIYRPGRRKWGKAFETRGGYIALHSMEGGRDEPGEQKRNNLPINNSSIDNEA</sequence>
<feature type="compositionally biased region" description="Basic and acidic residues" evidence="1">
    <location>
        <begin position="93"/>
        <end position="104"/>
    </location>
</feature>
<accession>A0A0C3A4K6</accession>
<dbReference type="HOGENOM" id="CLU_2074529_0_0_1"/>
<dbReference type="InParanoid" id="A0A0C3A4K6"/>
<gene>
    <name evidence="2" type="ORF">SCLCIDRAFT_990547</name>
</gene>
<dbReference type="Proteomes" id="UP000053989">
    <property type="component" value="Unassembled WGS sequence"/>
</dbReference>
<name>A0A0C3A4K6_9AGAM</name>
<evidence type="ECO:0000256" key="1">
    <source>
        <dbReference type="SAM" id="MobiDB-lite"/>
    </source>
</evidence>
<reference evidence="3" key="2">
    <citation type="submission" date="2015-01" db="EMBL/GenBank/DDBJ databases">
        <title>Evolutionary Origins and Diversification of the Mycorrhizal Mutualists.</title>
        <authorList>
            <consortium name="DOE Joint Genome Institute"/>
            <consortium name="Mycorrhizal Genomics Consortium"/>
            <person name="Kohler A."/>
            <person name="Kuo A."/>
            <person name="Nagy L.G."/>
            <person name="Floudas D."/>
            <person name="Copeland A."/>
            <person name="Barry K.W."/>
            <person name="Cichocki N."/>
            <person name="Veneault-Fourrey C."/>
            <person name="LaButti K."/>
            <person name="Lindquist E.A."/>
            <person name="Lipzen A."/>
            <person name="Lundell T."/>
            <person name="Morin E."/>
            <person name="Murat C."/>
            <person name="Riley R."/>
            <person name="Ohm R."/>
            <person name="Sun H."/>
            <person name="Tunlid A."/>
            <person name="Henrissat B."/>
            <person name="Grigoriev I.V."/>
            <person name="Hibbett D.S."/>
            <person name="Martin F."/>
        </authorList>
    </citation>
    <scope>NUCLEOTIDE SEQUENCE [LARGE SCALE GENOMIC DNA]</scope>
    <source>
        <strain evidence="3">Foug A</strain>
    </source>
</reference>
<keyword evidence="3" id="KW-1185">Reference proteome</keyword>
<feature type="compositionally biased region" description="Polar residues" evidence="1">
    <location>
        <begin position="105"/>
        <end position="118"/>
    </location>
</feature>